<dbReference type="EMBL" id="AYTS01000197">
    <property type="protein sequence ID" value="OOP54929.1"/>
    <property type="molecule type" value="Genomic_DNA"/>
</dbReference>
<protein>
    <recommendedName>
        <fullName evidence="3">PqqD family protein</fullName>
    </recommendedName>
</protein>
<comment type="caution">
    <text evidence="1">The sequence shown here is derived from an EMBL/GenBank/DDBJ whole genome shotgun (WGS) entry which is preliminary data.</text>
</comment>
<evidence type="ECO:0000313" key="2">
    <source>
        <dbReference type="Proteomes" id="UP000189681"/>
    </source>
</evidence>
<accession>A0A1V4AP88</accession>
<dbReference type="STRING" id="1004156.AYP45_17640"/>
<dbReference type="Gene3D" id="1.10.10.1150">
    <property type="entry name" value="Coenzyme PQQ synthesis protein D (PqqD)"/>
    <property type="match status" value="1"/>
</dbReference>
<dbReference type="Pfam" id="PF05402">
    <property type="entry name" value="PqqD"/>
    <property type="match status" value="1"/>
</dbReference>
<dbReference type="Proteomes" id="UP000189681">
    <property type="component" value="Unassembled WGS sequence"/>
</dbReference>
<evidence type="ECO:0008006" key="3">
    <source>
        <dbReference type="Google" id="ProtNLM"/>
    </source>
</evidence>
<dbReference type="AlphaFoldDB" id="A0A1V4AP88"/>
<dbReference type="InterPro" id="IPR041881">
    <property type="entry name" value="PqqD_sf"/>
</dbReference>
<gene>
    <name evidence="1" type="ORF">AYP45_17640</name>
</gene>
<organism evidence="1 2">
    <name type="scientific">Candidatus Brocadia carolinensis</name>
    <dbReference type="NCBI Taxonomy" id="1004156"/>
    <lineage>
        <taxon>Bacteria</taxon>
        <taxon>Pseudomonadati</taxon>
        <taxon>Planctomycetota</taxon>
        <taxon>Candidatus Brocadiia</taxon>
        <taxon>Candidatus Brocadiales</taxon>
        <taxon>Candidatus Brocadiaceae</taxon>
        <taxon>Candidatus Brocadia</taxon>
    </lineage>
</organism>
<name>A0A1V4AP88_9BACT</name>
<proteinExistence type="predicted"/>
<sequence>MQGAIESVNTTKLIRKQGIIMQDMGRETLLCSAKGKAVHVLNPTAKLLWELCDGGHTRAEMEQVIRARFAIPDDHNVAEDVRHTLEVFVTKGIVEEKRL</sequence>
<evidence type="ECO:0000313" key="1">
    <source>
        <dbReference type="EMBL" id="OOP54929.1"/>
    </source>
</evidence>
<dbReference type="InterPro" id="IPR008792">
    <property type="entry name" value="PQQD"/>
</dbReference>
<reference evidence="1 2" key="1">
    <citation type="journal article" date="2017" name="Water Res.">
        <title>Discovery and metagenomic analysis of an anammox bacterial enrichment related to Candidatus "Brocadia caroliniensis" in a full-scale glycerol-fed nitritation-denitritation separate centrate treatment process.</title>
        <authorList>
            <person name="Park H."/>
            <person name="Brotto A.C."/>
            <person name="van Loosdrecht M.C."/>
            <person name="Chandran K."/>
        </authorList>
    </citation>
    <scope>NUCLEOTIDE SEQUENCE [LARGE SCALE GENOMIC DNA]</scope>
    <source>
        <strain evidence="1">26THWARD</strain>
    </source>
</reference>